<feature type="compositionally biased region" description="Basic and acidic residues" evidence="1">
    <location>
        <begin position="17"/>
        <end position="33"/>
    </location>
</feature>
<proteinExistence type="predicted"/>
<evidence type="ECO:0000256" key="1">
    <source>
        <dbReference type="SAM" id="MobiDB-lite"/>
    </source>
</evidence>
<dbReference type="Proteomes" id="UP000538931">
    <property type="component" value="Unassembled WGS sequence"/>
</dbReference>
<protein>
    <submittedName>
        <fullName evidence="2">Uncharacterized protein</fullName>
    </submittedName>
</protein>
<evidence type="ECO:0000313" key="3">
    <source>
        <dbReference type="Proteomes" id="UP000538931"/>
    </source>
</evidence>
<name>A0A7W2ADM4_9GAMM</name>
<organism evidence="2 3">
    <name type="scientific">Marinobacterium marinum</name>
    <dbReference type="NCBI Taxonomy" id="2756129"/>
    <lineage>
        <taxon>Bacteria</taxon>
        <taxon>Pseudomonadati</taxon>
        <taxon>Pseudomonadota</taxon>
        <taxon>Gammaproteobacteria</taxon>
        <taxon>Oceanospirillales</taxon>
        <taxon>Oceanospirillaceae</taxon>
        <taxon>Marinobacterium</taxon>
    </lineage>
</organism>
<sequence length="446" mass="51036">MLNKINDFSQLGNLIDQAEKPVPVKEAQPEPHRPTKRANKKKLEQARQRPTSKQAEKPQTHAIPSKSLSATFQLKRTVNVYCWNVKATISRSAKRDDLMPVLKRALENEGTYAQDIAGHLLGEEVGREVVGHRLLEMCTGLGLLEIQGEKKRPRYFLSEDGQKALDAGRVMVPEEGTWTIWASDDQLLEYPILRVKPCRESSAYDEVMGDKKQDTKKRSDNFETIPKWLEASVHKLSQPSATGNELIRLDSIEPRIERTDHEAQLEITWSPEARNLLLKGKIADSKVNATPTAPAVSFEEVWRELLEDAHLWSSWDRDKSRLLVSFSETKGQEREPMQRRLEFVTPRLSMFGSFDATSRLISIFPASQADAQYWAEWILQNKINTYATEPDYSAWCEQATLPLNEYSDVLNLPTRSELASQIWMGRHNQKNTSKTWHIMAVEDWGI</sequence>
<evidence type="ECO:0000313" key="2">
    <source>
        <dbReference type="EMBL" id="MBA4503712.1"/>
    </source>
</evidence>
<dbReference type="EMBL" id="JACEMT010000055">
    <property type="protein sequence ID" value="MBA4503712.1"/>
    <property type="molecule type" value="Genomic_DNA"/>
</dbReference>
<keyword evidence="3" id="KW-1185">Reference proteome</keyword>
<comment type="caution">
    <text evidence="2">The sequence shown here is derived from an EMBL/GenBank/DDBJ whole genome shotgun (WGS) entry which is preliminary data.</text>
</comment>
<accession>A0A7W2ADM4</accession>
<feature type="compositionally biased region" description="Polar residues" evidence="1">
    <location>
        <begin position="1"/>
        <end position="12"/>
    </location>
</feature>
<gene>
    <name evidence="2" type="ORF">H1S06_15240</name>
</gene>
<reference evidence="2 3" key="1">
    <citation type="submission" date="2020-07" db="EMBL/GenBank/DDBJ databases">
        <title>Bacterium isolated from marien macroalgae.</title>
        <authorList>
            <person name="Zhu K."/>
            <person name="Lu D."/>
            <person name="Du Z."/>
        </authorList>
    </citation>
    <scope>NUCLEOTIDE SEQUENCE [LARGE SCALE GENOMIC DNA]</scope>
    <source>
        <strain evidence="2 3">3-1745</strain>
    </source>
</reference>
<dbReference type="AlphaFoldDB" id="A0A7W2ADM4"/>
<feature type="region of interest" description="Disordered" evidence="1">
    <location>
        <begin position="1"/>
        <end position="64"/>
    </location>
</feature>
<dbReference type="RefSeq" id="WP_181741753.1">
    <property type="nucleotide sequence ID" value="NZ_JACEMT010000055.1"/>
</dbReference>